<comment type="caution">
    <text evidence="3">The sequence shown here is derived from an EMBL/GenBank/DDBJ whole genome shotgun (WGS) entry which is preliminary data.</text>
</comment>
<dbReference type="InterPro" id="IPR004298">
    <property type="entry name" value="Nicotian_synth"/>
</dbReference>
<evidence type="ECO:0000313" key="3">
    <source>
        <dbReference type="EMBL" id="PUA36761.1"/>
    </source>
</evidence>
<accession>A0A2T6FXX4</accession>
<name>A0A2T6FXX4_9BACL</name>
<dbReference type="RefSeq" id="WP_108533801.1">
    <property type="nucleotide sequence ID" value="NZ_PYHP01000069.1"/>
</dbReference>
<dbReference type="PANTHER" id="PTHR32266:SF12">
    <property type="entry name" value="NICOTIANAMINE SYNTHASE 3"/>
    <property type="match status" value="1"/>
</dbReference>
<evidence type="ECO:0000256" key="1">
    <source>
        <dbReference type="ARBA" id="ARBA00022679"/>
    </source>
</evidence>
<keyword evidence="1" id="KW-0808">Transferase</keyword>
<sequence length="268" mass="30725">MKEKYMFLLALKLLEYEIRELTEYSKTCLECFEQLQTKLDELCRFIAREENEARWSEWEHHDEIREYAEKLRESSVKALCDMEKYQSECLLNRRADMSEYIGLLSRSVASELERLHIGPSSKVLFIGAGALPVSALTIAKSIGAEVMGLDIDPHAVHLAKHAAKASGLASKVQFSNQNSRELRFTKEATHIIVASLVKNKQEVLTELQETIHNRAKVIVRYGNGLKSIFNYPFDTGAAEGWKPIYRSRSNAIYDYAVLEKCERKRMPC</sequence>
<organism evidence="3 4">
    <name type="scientific">Paenibacillus elgii</name>
    <dbReference type="NCBI Taxonomy" id="189691"/>
    <lineage>
        <taxon>Bacteria</taxon>
        <taxon>Bacillati</taxon>
        <taxon>Bacillota</taxon>
        <taxon>Bacilli</taxon>
        <taxon>Bacillales</taxon>
        <taxon>Paenibacillaceae</taxon>
        <taxon>Paenibacillus</taxon>
    </lineage>
</organism>
<dbReference type="EMBL" id="PYHP01000069">
    <property type="protein sequence ID" value="PUA36761.1"/>
    <property type="molecule type" value="Genomic_DNA"/>
</dbReference>
<dbReference type="PANTHER" id="PTHR32266">
    <property type="entry name" value="NICOTIANAMINE SYNTHASE 3"/>
    <property type="match status" value="1"/>
</dbReference>
<dbReference type="InterPro" id="IPR029063">
    <property type="entry name" value="SAM-dependent_MTases_sf"/>
</dbReference>
<keyword evidence="2" id="KW-0949">S-adenosyl-L-methionine</keyword>
<protein>
    <recommendedName>
        <fullName evidence="5">Methyltransferase domain-containing protein</fullName>
    </recommendedName>
</protein>
<evidence type="ECO:0000256" key="2">
    <source>
        <dbReference type="ARBA" id="ARBA00022691"/>
    </source>
</evidence>
<proteinExistence type="predicted"/>
<dbReference type="Gene3D" id="3.40.50.150">
    <property type="entry name" value="Vaccinia Virus protein VP39"/>
    <property type="match status" value="1"/>
</dbReference>
<dbReference type="GO" id="GO:0030410">
    <property type="term" value="F:nicotianamine synthase activity"/>
    <property type="evidence" value="ECO:0007669"/>
    <property type="project" value="InterPro"/>
</dbReference>
<reference evidence="3 4" key="1">
    <citation type="submission" date="2018-03" db="EMBL/GenBank/DDBJ databases">
        <title>Genome sequence of Paenibacillus elgii strain AC13 an antimicrobial compound producing bacteria.</title>
        <authorList>
            <person name="Kurokawa A.S."/>
            <person name="Araujo J.F."/>
            <person name="Costa R.A."/>
            <person name="Ortega D.B."/>
            <person name="Pires A.S."/>
            <person name="Pappas G.J.Jr."/>
            <person name="Franco O.L."/>
            <person name="Barreto C."/>
            <person name="Magalhaes B.S."/>
            <person name="Kruger R.H."/>
        </authorList>
    </citation>
    <scope>NUCLEOTIDE SEQUENCE [LARGE SCALE GENOMIC DNA]</scope>
    <source>
        <strain evidence="3 4">AC13</strain>
    </source>
</reference>
<gene>
    <name evidence="3" type="ORF">C8Z91_25695</name>
</gene>
<dbReference type="Pfam" id="PF03059">
    <property type="entry name" value="NAS"/>
    <property type="match status" value="1"/>
</dbReference>
<dbReference type="GO" id="GO:0030418">
    <property type="term" value="P:nicotianamine biosynthetic process"/>
    <property type="evidence" value="ECO:0007669"/>
    <property type="project" value="InterPro"/>
</dbReference>
<dbReference type="SUPFAM" id="SSF53335">
    <property type="entry name" value="S-adenosyl-L-methionine-dependent methyltransferases"/>
    <property type="match status" value="1"/>
</dbReference>
<evidence type="ECO:0000313" key="4">
    <source>
        <dbReference type="Proteomes" id="UP000244184"/>
    </source>
</evidence>
<evidence type="ECO:0008006" key="5">
    <source>
        <dbReference type="Google" id="ProtNLM"/>
    </source>
</evidence>
<dbReference type="AlphaFoldDB" id="A0A2T6FXX4"/>
<dbReference type="Proteomes" id="UP000244184">
    <property type="component" value="Unassembled WGS sequence"/>
</dbReference>